<reference evidence="2" key="1">
    <citation type="submission" date="2020-06" db="EMBL/GenBank/DDBJ databases">
        <authorList>
            <person name="Li T."/>
            <person name="Hu X."/>
            <person name="Zhang T."/>
            <person name="Song X."/>
            <person name="Zhang H."/>
            <person name="Dai N."/>
            <person name="Sheng W."/>
            <person name="Hou X."/>
            <person name="Wei L."/>
        </authorList>
    </citation>
    <scope>NUCLEOTIDE SEQUENCE</scope>
    <source>
        <strain evidence="2">KEN1</strain>
        <tissue evidence="2">Leaf</tissue>
    </source>
</reference>
<sequence length="272" mass="31806">MLKFQIATGDLYWLWRDPWHLTCRLEIHFPRAPVITGLSYDSKLSFIILQGDWSWPSQSDPDIMTIMVDLPPISDGVDFILWKSGHFSTSSAYNFFNYSTEKVAWFALLHDPLKIPRNQFILWLAILDKLSTGVKVWLNTFPSSCCLCNSAALETRSHLFFECSFSRCCLHILRGRVKFLWPFVNWNSGIKWAMARYRGKHLISTAYRATLAFLVYHIWKERNSRRFSNISSTLEEVSHLVEDQIRLRTISEELESNLQVLTLFRLWKVASS</sequence>
<dbReference type="PANTHER" id="PTHR33116:SF84">
    <property type="entry name" value="RNA-DIRECTED DNA POLYMERASE"/>
    <property type="match status" value="1"/>
</dbReference>
<gene>
    <name evidence="2" type="ORF">Slati_4178100</name>
</gene>
<dbReference type="Pfam" id="PF13966">
    <property type="entry name" value="zf-RVT"/>
    <property type="match status" value="1"/>
</dbReference>
<dbReference type="EMBL" id="JACGWN010000015">
    <property type="protein sequence ID" value="KAL0401482.1"/>
    <property type="molecule type" value="Genomic_DNA"/>
</dbReference>
<accession>A0AAW2TB38</accession>
<dbReference type="AlphaFoldDB" id="A0AAW2TB38"/>
<evidence type="ECO:0000259" key="1">
    <source>
        <dbReference type="Pfam" id="PF13966"/>
    </source>
</evidence>
<name>A0AAW2TB38_9LAMI</name>
<proteinExistence type="predicted"/>
<organism evidence="2">
    <name type="scientific">Sesamum latifolium</name>
    <dbReference type="NCBI Taxonomy" id="2727402"/>
    <lineage>
        <taxon>Eukaryota</taxon>
        <taxon>Viridiplantae</taxon>
        <taxon>Streptophyta</taxon>
        <taxon>Embryophyta</taxon>
        <taxon>Tracheophyta</taxon>
        <taxon>Spermatophyta</taxon>
        <taxon>Magnoliopsida</taxon>
        <taxon>eudicotyledons</taxon>
        <taxon>Gunneridae</taxon>
        <taxon>Pentapetalae</taxon>
        <taxon>asterids</taxon>
        <taxon>lamiids</taxon>
        <taxon>Lamiales</taxon>
        <taxon>Pedaliaceae</taxon>
        <taxon>Sesamum</taxon>
    </lineage>
</organism>
<protein>
    <recommendedName>
        <fullName evidence="1">Reverse transcriptase zinc-binding domain-containing protein</fullName>
    </recommendedName>
</protein>
<feature type="domain" description="Reverse transcriptase zinc-binding" evidence="1">
    <location>
        <begin position="87"/>
        <end position="167"/>
    </location>
</feature>
<dbReference type="InterPro" id="IPR026960">
    <property type="entry name" value="RVT-Znf"/>
</dbReference>
<reference evidence="2" key="2">
    <citation type="journal article" date="2024" name="Plant">
        <title>Genomic evolution and insights into agronomic trait innovations of Sesamum species.</title>
        <authorList>
            <person name="Miao H."/>
            <person name="Wang L."/>
            <person name="Qu L."/>
            <person name="Liu H."/>
            <person name="Sun Y."/>
            <person name="Le M."/>
            <person name="Wang Q."/>
            <person name="Wei S."/>
            <person name="Zheng Y."/>
            <person name="Lin W."/>
            <person name="Duan Y."/>
            <person name="Cao H."/>
            <person name="Xiong S."/>
            <person name="Wang X."/>
            <person name="Wei L."/>
            <person name="Li C."/>
            <person name="Ma Q."/>
            <person name="Ju M."/>
            <person name="Zhao R."/>
            <person name="Li G."/>
            <person name="Mu C."/>
            <person name="Tian Q."/>
            <person name="Mei H."/>
            <person name="Zhang T."/>
            <person name="Gao T."/>
            <person name="Zhang H."/>
        </authorList>
    </citation>
    <scope>NUCLEOTIDE SEQUENCE</scope>
    <source>
        <strain evidence="2">KEN1</strain>
    </source>
</reference>
<evidence type="ECO:0000313" key="2">
    <source>
        <dbReference type="EMBL" id="KAL0401482.1"/>
    </source>
</evidence>
<comment type="caution">
    <text evidence="2">The sequence shown here is derived from an EMBL/GenBank/DDBJ whole genome shotgun (WGS) entry which is preliminary data.</text>
</comment>
<dbReference type="PANTHER" id="PTHR33116">
    <property type="entry name" value="REVERSE TRANSCRIPTASE ZINC-BINDING DOMAIN-CONTAINING PROTEIN-RELATED-RELATED"/>
    <property type="match status" value="1"/>
</dbReference>